<reference evidence="4 5" key="1">
    <citation type="submission" date="2014-05" db="EMBL/GenBank/DDBJ databases">
        <title>De novo Genome Sequence of Spirocheata sp.</title>
        <authorList>
            <person name="Shivani Y."/>
            <person name="Subhash Y."/>
            <person name="Tushar L."/>
            <person name="Sasikala C."/>
            <person name="Ramana C.V."/>
        </authorList>
    </citation>
    <scope>NUCLEOTIDE SEQUENCE [LARGE SCALE GENOMIC DNA]</scope>
    <source>
        <strain evidence="4 5">JC230</strain>
    </source>
</reference>
<comment type="caution">
    <text evidence="4">The sequence shown here is derived from an EMBL/GenBank/DDBJ whole genome shotgun (WGS) entry which is preliminary data.</text>
</comment>
<feature type="domain" description="Response regulatory" evidence="3">
    <location>
        <begin position="14"/>
        <end position="133"/>
    </location>
</feature>
<evidence type="ECO:0000256" key="1">
    <source>
        <dbReference type="ARBA" id="ARBA00022553"/>
    </source>
</evidence>
<dbReference type="OrthoDB" id="9779586at2"/>
<dbReference type="Proteomes" id="UP000029692">
    <property type="component" value="Unassembled WGS sequence"/>
</dbReference>
<dbReference type="InterPro" id="IPR001789">
    <property type="entry name" value="Sig_transdc_resp-reg_receiver"/>
</dbReference>
<dbReference type="InterPro" id="IPR050595">
    <property type="entry name" value="Bact_response_regulator"/>
</dbReference>
<evidence type="ECO:0000313" key="4">
    <source>
        <dbReference type="EMBL" id="KGE72226.1"/>
    </source>
</evidence>
<keyword evidence="1 2" id="KW-0597">Phosphoprotein</keyword>
<evidence type="ECO:0000313" key="5">
    <source>
        <dbReference type="Proteomes" id="UP000029692"/>
    </source>
</evidence>
<dbReference type="AlphaFoldDB" id="A0A098QXD9"/>
<proteinExistence type="predicted"/>
<dbReference type="Pfam" id="PF00072">
    <property type="entry name" value="Response_reg"/>
    <property type="match status" value="1"/>
</dbReference>
<dbReference type="EMBL" id="JNUP01000059">
    <property type="protein sequence ID" value="KGE72226.1"/>
    <property type="molecule type" value="Genomic_DNA"/>
</dbReference>
<evidence type="ECO:0000256" key="2">
    <source>
        <dbReference type="PROSITE-ProRule" id="PRU00169"/>
    </source>
</evidence>
<dbReference type="CDD" id="cd00156">
    <property type="entry name" value="REC"/>
    <property type="match status" value="1"/>
</dbReference>
<protein>
    <recommendedName>
        <fullName evidence="3">Response regulatory domain-containing protein</fullName>
    </recommendedName>
</protein>
<feature type="modified residue" description="4-aspartylphosphate" evidence="2">
    <location>
        <position position="195"/>
    </location>
</feature>
<sequence length="281" mass="32064">MDGGEKPCYAETVKILQIEPSQLFQKIIREIFVERGQEVIQVSTVEEAAAALDDSVLMILMSMELGRTPEGKPAAESFLKSLGSNQKKSIPVIVITSSESLEIRQRYFDLGVTDFVLKKDLNYDSFNRYLERFSREDPLKERLRSVNIGVLEDNRMEMNIIRNIFLLNGIHHAEFFTHPRDLIESEKTFDILICDVILPDMKGEDVVRIMRQKYPRSAILVISALNKYKAIAPVLDAGAQDYIAKPFLPDVFMLRLRSAVKDLAVLELLEEHGIDTRGLLY</sequence>
<dbReference type="eggNOG" id="COG0745">
    <property type="taxonomic scope" value="Bacteria"/>
</dbReference>
<comment type="caution">
    <text evidence="2">Lacks conserved residue(s) required for the propagation of feature annotation.</text>
</comment>
<keyword evidence="5" id="KW-1185">Reference proteome</keyword>
<evidence type="ECO:0000259" key="3">
    <source>
        <dbReference type="PROSITE" id="PS50110"/>
    </source>
</evidence>
<dbReference type="PANTHER" id="PTHR44591">
    <property type="entry name" value="STRESS RESPONSE REGULATOR PROTEIN 1"/>
    <property type="match status" value="1"/>
</dbReference>
<dbReference type="InterPro" id="IPR011006">
    <property type="entry name" value="CheY-like_superfamily"/>
</dbReference>
<name>A0A098QXD9_9SPIO</name>
<dbReference type="SMART" id="SM00448">
    <property type="entry name" value="REC"/>
    <property type="match status" value="2"/>
</dbReference>
<gene>
    <name evidence="4" type="ORF">DC28_07550</name>
</gene>
<dbReference type="SUPFAM" id="SSF52172">
    <property type="entry name" value="CheY-like"/>
    <property type="match status" value="2"/>
</dbReference>
<dbReference type="PROSITE" id="PS50110">
    <property type="entry name" value="RESPONSE_REGULATORY"/>
    <property type="match status" value="2"/>
</dbReference>
<dbReference type="Gene3D" id="3.40.50.2300">
    <property type="match status" value="2"/>
</dbReference>
<feature type="domain" description="Response regulatory" evidence="3">
    <location>
        <begin position="147"/>
        <end position="260"/>
    </location>
</feature>
<dbReference type="STRING" id="1480694.DC28_07550"/>
<dbReference type="GO" id="GO:0000160">
    <property type="term" value="P:phosphorelay signal transduction system"/>
    <property type="evidence" value="ECO:0007669"/>
    <property type="project" value="InterPro"/>
</dbReference>
<organism evidence="4 5">
    <name type="scientific">Spirochaeta lutea</name>
    <dbReference type="NCBI Taxonomy" id="1480694"/>
    <lineage>
        <taxon>Bacteria</taxon>
        <taxon>Pseudomonadati</taxon>
        <taxon>Spirochaetota</taxon>
        <taxon>Spirochaetia</taxon>
        <taxon>Spirochaetales</taxon>
        <taxon>Spirochaetaceae</taxon>
        <taxon>Spirochaeta</taxon>
    </lineage>
</organism>
<dbReference type="PANTHER" id="PTHR44591:SF3">
    <property type="entry name" value="RESPONSE REGULATORY DOMAIN-CONTAINING PROTEIN"/>
    <property type="match status" value="1"/>
</dbReference>
<accession>A0A098QXD9</accession>